<evidence type="ECO:0000313" key="1">
    <source>
        <dbReference type="Proteomes" id="UP000887574"/>
    </source>
</evidence>
<organism evidence="1 2">
    <name type="scientific">Ditylenchus dipsaci</name>
    <dbReference type="NCBI Taxonomy" id="166011"/>
    <lineage>
        <taxon>Eukaryota</taxon>
        <taxon>Metazoa</taxon>
        <taxon>Ecdysozoa</taxon>
        <taxon>Nematoda</taxon>
        <taxon>Chromadorea</taxon>
        <taxon>Rhabditida</taxon>
        <taxon>Tylenchina</taxon>
        <taxon>Tylenchomorpha</taxon>
        <taxon>Sphaerularioidea</taxon>
        <taxon>Anguinidae</taxon>
        <taxon>Anguininae</taxon>
        <taxon>Ditylenchus</taxon>
    </lineage>
</organism>
<dbReference type="WBParaSite" id="jg19611">
    <property type="protein sequence ID" value="jg19611"/>
    <property type="gene ID" value="jg19611"/>
</dbReference>
<dbReference type="Proteomes" id="UP000887574">
    <property type="component" value="Unplaced"/>
</dbReference>
<dbReference type="AlphaFoldDB" id="A0A915DGF8"/>
<reference evidence="2" key="1">
    <citation type="submission" date="2022-11" db="UniProtKB">
        <authorList>
            <consortium name="WormBaseParasite"/>
        </authorList>
    </citation>
    <scope>IDENTIFICATION</scope>
</reference>
<sequence>MSIPDLFTATSSGLMTTITTTAVPLSDAQQYKHMSPVICKQGILNRFEELANQLAMGWKFHVSNTEGIKEAWVKFEAFYQNVCSFTEGRICC</sequence>
<evidence type="ECO:0000313" key="2">
    <source>
        <dbReference type="WBParaSite" id="jg19611"/>
    </source>
</evidence>
<accession>A0A915DGF8</accession>
<keyword evidence="1" id="KW-1185">Reference proteome</keyword>
<proteinExistence type="predicted"/>
<protein>
    <submittedName>
        <fullName evidence="2">Uncharacterized protein</fullName>
    </submittedName>
</protein>
<name>A0A915DGF8_9BILA</name>